<gene>
    <name evidence="3" type="ORF">GCM10008957_30750</name>
</gene>
<dbReference type="GO" id="GO:0005694">
    <property type="term" value="C:chromosome"/>
    <property type="evidence" value="ECO:0007669"/>
    <property type="project" value="TreeGrafter"/>
</dbReference>
<dbReference type="InterPro" id="IPR050336">
    <property type="entry name" value="Chromosome_partition/occlusion"/>
</dbReference>
<dbReference type="Gene3D" id="1.10.10.2830">
    <property type="match status" value="1"/>
</dbReference>
<dbReference type="CDD" id="cd16387">
    <property type="entry name" value="ParB_N_Srx"/>
    <property type="match status" value="1"/>
</dbReference>
<sequence>MCMTTTSVPLLTVSLPVADTQMIALSELQENTHGATNFLKHALRCSGQLDAILLEVLPSGEYVIRDGNRRVETARALGWTEIRADLYSGLSEGDWALLLSSVHNRSENPVEEARNYRVLLRSLTPEGIAANTGHPLSRIKARLALLKLPDDVLELVGSDTLALSVAERASKLKGPFLTRAVNEIRIAAGNGKRYGAKDLKDVTVARSGALGAMLMAAAPPPVSLIPPAEVLALEVRELCARRNVDVAELLTELGLSVSNAVTVAHQHARMN</sequence>
<organism evidence="3 4">
    <name type="scientific">Deinococcus ruber</name>
    <dbReference type="NCBI Taxonomy" id="1848197"/>
    <lineage>
        <taxon>Bacteria</taxon>
        <taxon>Thermotogati</taxon>
        <taxon>Deinococcota</taxon>
        <taxon>Deinococci</taxon>
        <taxon>Deinococcales</taxon>
        <taxon>Deinococcaceae</taxon>
        <taxon>Deinococcus</taxon>
    </lineage>
</organism>
<protein>
    <recommendedName>
        <fullName evidence="2">ParB-like N-terminal domain-containing protein</fullName>
    </recommendedName>
</protein>
<accession>A0A918FAD7</accession>
<evidence type="ECO:0000313" key="3">
    <source>
        <dbReference type="EMBL" id="GGR15862.1"/>
    </source>
</evidence>
<keyword evidence="1" id="KW-0159">Chromosome partition</keyword>
<feature type="domain" description="ParB-like N-terminal" evidence="2">
    <location>
        <begin position="13"/>
        <end position="105"/>
    </location>
</feature>
<dbReference type="Pfam" id="PF17762">
    <property type="entry name" value="HTH_ParB"/>
    <property type="match status" value="1"/>
</dbReference>
<dbReference type="GO" id="GO:0007059">
    <property type="term" value="P:chromosome segregation"/>
    <property type="evidence" value="ECO:0007669"/>
    <property type="project" value="UniProtKB-KW"/>
</dbReference>
<dbReference type="PANTHER" id="PTHR33375">
    <property type="entry name" value="CHROMOSOME-PARTITIONING PROTEIN PARB-RELATED"/>
    <property type="match status" value="1"/>
</dbReference>
<comment type="caution">
    <text evidence="3">The sequence shown here is derived from an EMBL/GenBank/DDBJ whole genome shotgun (WGS) entry which is preliminary data.</text>
</comment>
<evidence type="ECO:0000259" key="2">
    <source>
        <dbReference type="SMART" id="SM00470"/>
    </source>
</evidence>
<dbReference type="InterPro" id="IPR041468">
    <property type="entry name" value="HTH_ParB/Spo0J"/>
</dbReference>
<dbReference type="SMART" id="SM00470">
    <property type="entry name" value="ParB"/>
    <property type="match status" value="1"/>
</dbReference>
<dbReference type="AlphaFoldDB" id="A0A918FAD7"/>
<name>A0A918FAD7_9DEIO</name>
<dbReference type="SUPFAM" id="SSF110849">
    <property type="entry name" value="ParB/Sulfiredoxin"/>
    <property type="match status" value="1"/>
</dbReference>
<evidence type="ECO:0000313" key="4">
    <source>
        <dbReference type="Proteomes" id="UP000603865"/>
    </source>
</evidence>
<dbReference type="InterPro" id="IPR036086">
    <property type="entry name" value="ParB/Sulfiredoxin_sf"/>
</dbReference>
<evidence type="ECO:0000256" key="1">
    <source>
        <dbReference type="ARBA" id="ARBA00022829"/>
    </source>
</evidence>
<dbReference type="EMBL" id="BMQL01000018">
    <property type="protein sequence ID" value="GGR15862.1"/>
    <property type="molecule type" value="Genomic_DNA"/>
</dbReference>
<reference evidence="3" key="1">
    <citation type="journal article" date="2014" name="Int. J. Syst. Evol. Microbiol.">
        <title>Complete genome sequence of Corynebacterium casei LMG S-19264T (=DSM 44701T), isolated from a smear-ripened cheese.</title>
        <authorList>
            <consortium name="US DOE Joint Genome Institute (JGI-PGF)"/>
            <person name="Walter F."/>
            <person name="Albersmeier A."/>
            <person name="Kalinowski J."/>
            <person name="Ruckert C."/>
        </authorList>
    </citation>
    <scope>NUCLEOTIDE SEQUENCE</scope>
    <source>
        <strain evidence="3">JCM 31311</strain>
    </source>
</reference>
<dbReference type="PANTHER" id="PTHR33375:SF1">
    <property type="entry name" value="CHROMOSOME-PARTITIONING PROTEIN PARB-RELATED"/>
    <property type="match status" value="1"/>
</dbReference>
<dbReference type="Proteomes" id="UP000603865">
    <property type="component" value="Unassembled WGS sequence"/>
</dbReference>
<dbReference type="SUPFAM" id="SSF109709">
    <property type="entry name" value="KorB DNA-binding domain-like"/>
    <property type="match status" value="1"/>
</dbReference>
<reference evidence="3" key="2">
    <citation type="submission" date="2020-09" db="EMBL/GenBank/DDBJ databases">
        <authorList>
            <person name="Sun Q."/>
            <person name="Ohkuma M."/>
        </authorList>
    </citation>
    <scope>NUCLEOTIDE SEQUENCE</scope>
    <source>
        <strain evidence="3">JCM 31311</strain>
    </source>
</reference>
<dbReference type="InterPro" id="IPR003115">
    <property type="entry name" value="ParB_N"/>
</dbReference>
<proteinExistence type="predicted"/>
<keyword evidence="4" id="KW-1185">Reference proteome</keyword>